<proteinExistence type="predicted"/>
<dbReference type="Proteomes" id="UP000625711">
    <property type="component" value="Unassembled WGS sequence"/>
</dbReference>
<dbReference type="AlphaFoldDB" id="A0A834IX28"/>
<keyword evidence="2" id="KW-1185">Reference proteome</keyword>
<name>A0A834IX28_RHYFE</name>
<dbReference type="EMBL" id="JAACXV010000001">
    <property type="protein sequence ID" value="KAF7287990.1"/>
    <property type="molecule type" value="Genomic_DNA"/>
</dbReference>
<evidence type="ECO:0000313" key="2">
    <source>
        <dbReference type="Proteomes" id="UP000625711"/>
    </source>
</evidence>
<reference evidence="1" key="1">
    <citation type="submission" date="2020-08" db="EMBL/GenBank/DDBJ databases">
        <title>Genome sequencing and assembly of the red palm weevil Rhynchophorus ferrugineus.</title>
        <authorList>
            <person name="Dias G.B."/>
            <person name="Bergman C.M."/>
            <person name="Manee M."/>
        </authorList>
    </citation>
    <scope>NUCLEOTIDE SEQUENCE</scope>
    <source>
        <strain evidence="1">AA-2017</strain>
        <tissue evidence="1">Whole larva</tissue>
    </source>
</reference>
<sequence length="68" mass="7465">MRRGHADRLNKCASGSADTLLNILPGFRLPDIPVSYGSWSGIRHGTAHLTARSFGFISFEPAQVHRLC</sequence>
<comment type="caution">
    <text evidence="1">The sequence shown here is derived from an EMBL/GenBank/DDBJ whole genome shotgun (WGS) entry which is preliminary data.</text>
</comment>
<evidence type="ECO:0000313" key="1">
    <source>
        <dbReference type="EMBL" id="KAF7287990.1"/>
    </source>
</evidence>
<organism evidence="1 2">
    <name type="scientific">Rhynchophorus ferrugineus</name>
    <name type="common">Red palm weevil</name>
    <name type="synonym">Curculio ferrugineus</name>
    <dbReference type="NCBI Taxonomy" id="354439"/>
    <lineage>
        <taxon>Eukaryota</taxon>
        <taxon>Metazoa</taxon>
        <taxon>Ecdysozoa</taxon>
        <taxon>Arthropoda</taxon>
        <taxon>Hexapoda</taxon>
        <taxon>Insecta</taxon>
        <taxon>Pterygota</taxon>
        <taxon>Neoptera</taxon>
        <taxon>Endopterygota</taxon>
        <taxon>Coleoptera</taxon>
        <taxon>Polyphaga</taxon>
        <taxon>Cucujiformia</taxon>
        <taxon>Curculionidae</taxon>
        <taxon>Dryophthorinae</taxon>
        <taxon>Rhynchophorus</taxon>
    </lineage>
</organism>
<gene>
    <name evidence="1" type="ORF">GWI33_000050</name>
</gene>
<protein>
    <submittedName>
        <fullName evidence="1">Uncharacterized protein</fullName>
    </submittedName>
</protein>
<accession>A0A834IX28</accession>